<dbReference type="EMBL" id="JAZHXI010000025">
    <property type="protein sequence ID" value="KAL2059948.1"/>
    <property type="molecule type" value="Genomic_DNA"/>
</dbReference>
<comment type="caution">
    <text evidence="3">The sequence shown here is derived from an EMBL/GenBank/DDBJ whole genome shotgun (WGS) entry which is preliminary data.</text>
</comment>
<proteinExistence type="predicted"/>
<feature type="region of interest" description="Disordered" evidence="1">
    <location>
        <begin position="332"/>
        <end position="363"/>
    </location>
</feature>
<evidence type="ECO:0008006" key="5">
    <source>
        <dbReference type="Google" id="ProtNLM"/>
    </source>
</evidence>
<dbReference type="PANTHER" id="PTHR36182">
    <property type="entry name" value="PROTEIN, PUTATIVE (AFU_ORTHOLOGUE AFUA_6G10930)-RELATED"/>
    <property type="match status" value="1"/>
</dbReference>
<evidence type="ECO:0000313" key="4">
    <source>
        <dbReference type="Proteomes" id="UP001595075"/>
    </source>
</evidence>
<accession>A0ABR4BTF8</accession>
<feature type="compositionally biased region" description="Low complexity" evidence="1">
    <location>
        <begin position="246"/>
        <end position="279"/>
    </location>
</feature>
<reference evidence="3 4" key="1">
    <citation type="journal article" date="2024" name="Commun. Biol.">
        <title>Comparative genomic analysis of thermophilic fungi reveals convergent evolutionary adaptations and gene losses.</title>
        <authorList>
            <person name="Steindorff A.S."/>
            <person name="Aguilar-Pontes M.V."/>
            <person name="Robinson A.J."/>
            <person name="Andreopoulos B."/>
            <person name="LaButti K."/>
            <person name="Kuo A."/>
            <person name="Mondo S."/>
            <person name="Riley R."/>
            <person name="Otillar R."/>
            <person name="Haridas S."/>
            <person name="Lipzen A."/>
            <person name="Grimwood J."/>
            <person name="Schmutz J."/>
            <person name="Clum A."/>
            <person name="Reid I.D."/>
            <person name="Moisan M.C."/>
            <person name="Butler G."/>
            <person name="Nguyen T.T.M."/>
            <person name="Dewar K."/>
            <person name="Conant G."/>
            <person name="Drula E."/>
            <person name="Henrissat B."/>
            <person name="Hansel C."/>
            <person name="Singer S."/>
            <person name="Hutchinson M.I."/>
            <person name="de Vries R.P."/>
            <person name="Natvig D.O."/>
            <person name="Powell A.J."/>
            <person name="Tsang A."/>
            <person name="Grigoriev I.V."/>
        </authorList>
    </citation>
    <scope>NUCLEOTIDE SEQUENCE [LARGE SCALE GENOMIC DNA]</scope>
    <source>
        <strain evidence="3 4">CBS 494.80</strain>
    </source>
</reference>
<protein>
    <recommendedName>
        <fullName evidence="5">Lytic polysaccharide monooxygenase</fullName>
    </recommendedName>
</protein>
<organism evidence="3 4">
    <name type="scientific">Oculimacula yallundae</name>
    <dbReference type="NCBI Taxonomy" id="86028"/>
    <lineage>
        <taxon>Eukaryota</taxon>
        <taxon>Fungi</taxon>
        <taxon>Dikarya</taxon>
        <taxon>Ascomycota</taxon>
        <taxon>Pezizomycotina</taxon>
        <taxon>Leotiomycetes</taxon>
        <taxon>Helotiales</taxon>
        <taxon>Ploettnerulaceae</taxon>
        <taxon>Oculimacula</taxon>
    </lineage>
</organism>
<evidence type="ECO:0000313" key="3">
    <source>
        <dbReference type="EMBL" id="KAL2059948.1"/>
    </source>
</evidence>
<evidence type="ECO:0000256" key="1">
    <source>
        <dbReference type="SAM" id="MobiDB-lite"/>
    </source>
</evidence>
<feature type="signal peptide" evidence="2">
    <location>
        <begin position="1"/>
        <end position="18"/>
    </location>
</feature>
<keyword evidence="4" id="KW-1185">Reference proteome</keyword>
<name>A0ABR4BTF8_9HELO</name>
<evidence type="ECO:0000256" key="2">
    <source>
        <dbReference type="SAM" id="SignalP"/>
    </source>
</evidence>
<dbReference type="Gene3D" id="2.70.50.70">
    <property type="match status" value="1"/>
</dbReference>
<gene>
    <name evidence="3" type="ORF">VTL71DRAFT_10103</name>
</gene>
<dbReference type="PANTHER" id="PTHR36182:SF2">
    <property type="entry name" value="LYTIC POLYSACCHARIDE MONOOXYGENASE"/>
    <property type="match status" value="1"/>
</dbReference>
<feature type="chain" id="PRO_5047483506" description="Lytic polysaccharide monooxygenase" evidence="2">
    <location>
        <begin position="19"/>
        <end position="436"/>
    </location>
</feature>
<dbReference type="Proteomes" id="UP001595075">
    <property type="component" value="Unassembled WGS sequence"/>
</dbReference>
<feature type="compositionally biased region" description="Low complexity" evidence="1">
    <location>
        <begin position="332"/>
        <end position="360"/>
    </location>
</feature>
<feature type="region of interest" description="Disordered" evidence="1">
    <location>
        <begin position="233"/>
        <end position="286"/>
    </location>
</feature>
<sequence length="436" mass="44048">MLSSTTLAVFGLAAFGSSHMIMSSPTPFGKSSLNNSPLDASGSDFPCKQRNGVYNAEGASNTWPLGSTQSLSFTGSATHGGGSCQVSISYDEAPTKDSTWKVIHSIEGGCPIKGVAGNNGDNANAVNPDTYSFKVPTNLPTGTAVMAWTWFNKIGNREMYMNCAPITLTGGSSKRSEEIEIEARNATLLMERDQSAFNALPNMFVANIPSSSCLSVDSSDLAFPNPGDSVVQLGLSTAKPSPPTGPACGATGTAPKPTGTTSAASLPPKATQKPTQKPTSAAGIPGGVFATVPAPVVSKSTRAPVASASPVVSVAPVVSSAPVVAPSVAPVAPVASPVSSPDTPSSSPGSSTGPTGPGTAQVAGSACTTEGMWNCIGAKSFQQCGSGTWSVVQQLAAGTTCADGQSSAINITAIGSKSKRAIRFSNAHVRRHLHKS</sequence>
<keyword evidence="2" id="KW-0732">Signal</keyword>